<reference evidence="1 2" key="1">
    <citation type="submission" date="2024-04" db="EMBL/GenBank/DDBJ databases">
        <title>New Clade of Flavobacterium.</title>
        <authorList>
            <person name="Matos L."/>
            <person name="Proenca D.N."/>
            <person name="Fransisco R.M."/>
            <person name="Chung A.P."/>
            <person name="Maccario L."/>
            <person name="Sorensen S.J."/>
            <person name="Morais P.V."/>
        </authorList>
    </citation>
    <scope>NUCLEOTIDE SEQUENCE [LARGE SCALE GENOMIC DNA]</scope>
    <source>
        <strain evidence="1 2">FBOR7N2.3</strain>
    </source>
</reference>
<dbReference type="RefSeq" id="WP_373390996.1">
    <property type="nucleotide sequence ID" value="NZ_JBCFQJ010000006.1"/>
</dbReference>
<organism evidence="1 2">
    <name type="scientific">Flavobacterium magnesitis</name>
    <dbReference type="NCBI Taxonomy" id="3138077"/>
    <lineage>
        <taxon>Bacteria</taxon>
        <taxon>Pseudomonadati</taxon>
        <taxon>Bacteroidota</taxon>
        <taxon>Flavobacteriia</taxon>
        <taxon>Flavobacteriales</taxon>
        <taxon>Flavobacteriaceae</taxon>
        <taxon>Flavobacterium</taxon>
    </lineage>
</organism>
<keyword evidence="2" id="KW-1185">Reference proteome</keyword>
<gene>
    <name evidence="1" type="ORF">AAGV33_05725</name>
</gene>
<dbReference type="EMBL" id="JBCFQK010000005">
    <property type="protein sequence ID" value="MFA9193898.1"/>
    <property type="molecule type" value="Genomic_DNA"/>
</dbReference>
<dbReference type="Proteomes" id="UP001574170">
    <property type="component" value="Unassembled WGS sequence"/>
</dbReference>
<proteinExistence type="predicted"/>
<sequence>MKGILKESNEIKKLQNEFKILTGIKQKDTSKTKKKEEELVLEECEL</sequence>
<protein>
    <submittedName>
        <fullName evidence="1">Uncharacterized protein</fullName>
    </submittedName>
</protein>
<comment type="caution">
    <text evidence="1">The sequence shown here is derived from an EMBL/GenBank/DDBJ whole genome shotgun (WGS) entry which is preliminary data.</text>
</comment>
<accession>A0ABV4TIM8</accession>
<evidence type="ECO:0000313" key="1">
    <source>
        <dbReference type="EMBL" id="MFA9193898.1"/>
    </source>
</evidence>
<evidence type="ECO:0000313" key="2">
    <source>
        <dbReference type="Proteomes" id="UP001574170"/>
    </source>
</evidence>
<name>A0ABV4TIM8_9FLAO</name>